<dbReference type="Gene3D" id="3.30.70.270">
    <property type="match status" value="1"/>
</dbReference>
<dbReference type="SMART" id="SM00471">
    <property type="entry name" value="HDc"/>
    <property type="match status" value="1"/>
</dbReference>
<accession>A0A0J1FMR0</accession>
<dbReference type="GO" id="GO:0071111">
    <property type="term" value="F:cyclic-guanylate-specific phosphodiesterase activity"/>
    <property type="evidence" value="ECO:0007669"/>
    <property type="project" value="UniProtKB-EC"/>
</dbReference>
<dbReference type="Proteomes" id="UP000036356">
    <property type="component" value="Unassembled WGS sequence"/>
</dbReference>
<feature type="coiled-coil region" evidence="1">
    <location>
        <begin position="456"/>
        <end position="490"/>
    </location>
</feature>
<dbReference type="CDD" id="cd01949">
    <property type="entry name" value="GGDEF"/>
    <property type="match status" value="1"/>
</dbReference>
<dbReference type="Pfam" id="PF00990">
    <property type="entry name" value="GGDEF"/>
    <property type="match status" value="1"/>
</dbReference>
<protein>
    <submittedName>
        <fullName evidence="5">Cyclic di-GMP phosphodiesterase response regulator RpfG</fullName>
        <ecNumber evidence="5">3.1.4.52</ecNumber>
    </submittedName>
</protein>
<dbReference type="PROSITE" id="PS50887">
    <property type="entry name" value="GGDEF"/>
    <property type="match status" value="1"/>
</dbReference>
<dbReference type="InterPro" id="IPR006674">
    <property type="entry name" value="HD_domain"/>
</dbReference>
<feature type="domain" description="HD-GYP" evidence="4">
    <location>
        <begin position="657"/>
        <end position="848"/>
    </location>
</feature>
<evidence type="ECO:0000313" key="5">
    <source>
        <dbReference type="EMBL" id="KLU64263.1"/>
    </source>
</evidence>
<dbReference type="SMART" id="SM00267">
    <property type="entry name" value="GGDEF"/>
    <property type="match status" value="1"/>
</dbReference>
<dbReference type="PANTHER" id="PTHR43155:SF2">
    <property type="entry name" value="CYCLIC DI-GMP PHOSPHODIESTERASE PA4108"/>
    <property type="match status" value="1"/>
</dbReference>
<dbReference type="Pfam" id="PF10442">
    <property type="entry name" value="FIST_C"/>
    <property type="match status" value="1"/>
</dbReference>
<dbReference type="SMART" id="SM00897">
    <property type="entry name" value="FIST"/>
    <property type="match status" value="1"/>
</dbReference>
<dbReference type="InterPro" id="IPR006675">
    <property type="entry name" value="HDIG_dom"/>
</dbReference>
<dbReference type="PATRIC" id="fig|476652.3.peg.4123"/>
<dbReference type="NCBIfam" id="TIGR00277">
    <property type="entry name" value="HDIG"/>
    <property type="match status" value="1"/>
</dbReference>
<feature type="domain" description="HD" evidence="3">
    <location>
        <begin position="679"/>
        <end position="801"/>
    </location>
</feature>
<feature type="domain" description="GGDEF" evidence="2">
    <location>
        <begin position="536"/>
        <end position="666"/>
    </location>
</feature>
<evidence type="ECO:0000259" key="4">
    <source>
        <dbReference type="PROSITE" id="PS51832"/>
    </source>
</evidence>
<dbReference type="EC" id="3.1.4.52" evidence="5"/>
<dbReference type="RefSeq" id="WP_242847215.1">
    <property type="nucleotide sequence ID" value="NZ_LDZY01000016.1"/>
</dbReference>
<dbReference type="SUPFAM" id="SSF109604">
    <property type="entry name" value="HD-domain/PDEase-like"/>
    <property type="match status" value="1"/>
</dbReference>
<dbReference type="PANTHER" id="PTHR43155">
    <property type="entry name" value="CYCLIC DI-GMP PHOSPHODIESTERASE PA4108-RELATED"/>
    <property type="match status" value="1"/>
</dbReference>
<evidence type="ECO:0000259" key="2">
    <source>
        <dbReference type="PROSITE" id="PS50887"/>
    </source>
</evidence>
<dbReference type="InterPro" id="IPR037522">
    <property type="entry name" value="HD_GYP_dom"/>
</dbReference>
<dbReference type="SMART" id="SM01204">
    <property type="entry name" value="FIST_C"/>
    <property type="match status" value="1"/>
</dbReference>
<comment type="caution">
    <text evidence="5">The sequence shown here is derived from an EMBL/GenBank/DDBJ whole genome shotgun (WGS) entry which is preliminary data.</text>
</comment>
<dbReference type="NCBIfam" id="TIGR00254">
    <property type="entry name" value="GGDEF"/>
    <property type="match status" value="1"/>
</dbReference>
<evidence type="ECO:0000313" key="6">
    <source>
        <dbReference type="Proteomes" id="UP000036356"/>
    </source>
</evidence>
<evidence type="ECO:0000256" key="1">
    <source>
        <dbReference type="SAM" id="Coils"/>
    </source>
</evidence>
<dbReference type="STRING" id="476652.DEAC_c38960"/>
<evidence type="ECO:0000259" key="3">
    <source>
        <dbReference type="PROSITE" id="PS51831"/>
    </source>
</evidence>
<dbReference type="InterPro" id="IPR019494">
    <property type="entry name" value="FIST_C"/>
</dbReference>
<dbReference type="InterPro" id="IPR043128">
    <property type="entry name" value="Rev_trsase/Diguanyl_cyclase"/>
</dbReference>
<dbReference type="Gene3D" id="1.10.3210.10">
    <property type="entry name" value="Hypothetical protein af1432"/>
    <property type="match status" value="1"/>
</dbReference>
<dbReference type="InterPro" id="IPR000160">
    <property type="entry name" value="GGDEF_dom"/>
</dbReference>
<proteinExistence type="predicted"/>
<dbReference type="InterPro" id="IPR003607">
    <property type="entry name" value="HD/PDEase_dom"/>
</dbReference>
<dbReference type="Pfam" id="PF08495">
    <property type="entry name" value="FIST"/>
    <property type="match status" value="1"/>
</dbReference>
<sequence length="848" mass="96615">MSGKIKQIIDEIIFQRSRGNPAIAEMTKAKFILKGINPNQYDNSSIDDPIIIERLLKIAKELNINTMEEELINIKPVYSTQTTISEAVSEIKRQLLNFKVKLLIFFGSSSFDYNKLSACMQEAFDDCIVIGCSTAGEIVNGKFLKNSVVAMAFNSKIISDAKVEVIEHLQNKLCVEGAFKSFEKYFNLSSSAMNPREYVGIVLIDGLSMKQEKIMDKIGDRTNVYFIGGSAGDDLKYVKTHVCANGKAYTDSAVLLLLRMSPYAEFNIIKTQSFKALDHVLIADKVNEETREVIEFNHKPAILAYADAIGVKSIEEATKYFLTHPVGLVIGEKEILVRSPRETRGTNIKFDCSILEGMEVRLLESTNIIEDTKTSLNNIKADKIEGIINFQCIKRTLELEKKGLLTEYRKIFNDIPNVGFSSYGELFIGHLNQTAAMLVFKSKDYNYYRDLNSREIKELIDENRNLHKRVMELNQQLEETTADLKQFNIMLEEEIYNRIKKEDEIRYLSYHDKLTGLYNRRFYEEEIRRLDSERNLPLSIIMGDVNGLKLVNDTFGHEKGDELLLKVAGVIRKACRTDDIVARWGGDEFIFLLPRTNSDEAGAIVQRIKNQCSDEQVNTICISISFGWATKKEPSEDIFKTLKVAEDYMYKNKILDNQNNIRDTITTIINTLHEKSPREEQHSKRVSELCQSIGVAMGLSEIEINKIKVVGLLHDIGKIAIEEGILNKPGRLTKQERIEIERHPEIGYRILNSSNYMLDIADCILAHHERWDGTGYPKGLKGETIPKFARIISLADAYDAMTSERSYRSALSETMVIEELRSNAGLQFDPELTRLFIEKILNKSCDKK</sequence>
<dbReference type="CDD" id="cd00077">
    <property type="entry name" value="HDc"/>
    <property type="match status" value="1"/>
</dbReference>
<dbReference type="EMBL" id="LDZY01000016">
    <property type="protein sequence ID" value="KLU64263.1"/>
    <property type="molecule type" value="Genomic_DNA"/>
</dbReference>
<keyword evidence="1" id="KW-0175">Coiled coil</keyword>
<keyword evidence="5" id="KW-0378">Hydrolase</keyword>
<organism evidence="5 6">
    <name type="scientific">Desulfosporosinus acididurans</name>
    <dbReference type="NCBI Taxonomy" id="476652"/>
    <lineage>
        <taxon>Bacteria</taxon>
        <taxon>Bacillati</taxon>
        <taxon>Bacillota</taxon>
        <taxon>Clostridia</taxon>
        <taxon>Eubacteriales</taxon>
        <taxon>Desulfitobacteriaceae</taxon>
        <taxon>Desulfosporosinus</taxon>
    </lineage>
</organism>
<reference evidence="5 6" key="1">
    <citation type="submission" date="2015-06" db="EMBL/GenBank/DDBJ databases">
        <title>Draft genome of the moderately acidophilic sulfate reducer Candidatus Desulfosporosinus acididurans strain M1.</title>
        <authorList>
            <person name="Poehlein A."/>
            <person name="Petzsch P."/>
            <person name="Johnson B.D."/>
            <person name="Schloemann M."/>
            <person name="Daniel R."/>
            <person name="Muehling M."/>
        </authorList>
    </citation>
    <scope>NUCLEOTIDE SEQUENCE [LARGE SCALE GENOMIC DNA]</scope>
    <source>
        <strain evidence="5 6">M1</strain>
    </source>
</reference>
<gene>
    <name evidence="5" type="primary">rpfG_10</name>
    <name evidence="5" type="ORF">DEAC_c38960</name>
</gene>
<dbReference type="InterPro" id="IPR029787">
    <property type="entry name" value="Nucleotide_cyclase"/>
</dbReference>
<name>A0A0J1FMR0_9FIRM</name>
<dbReference type="Pfam" id="PF13487">
    <property type="entry name" value="HD_5"/>
    <property type="match status" value="1"/>
</dbReference>
<dbReference type="InterPro" id="IPR013702">
    <property type="entry name" value="FIST_domain_N"/>
</dbReference>
<dbReference type="AlphaFoldDB" id="A0A0J1FMR0"/>
<dbReference type="SUPFAM" id="SSF55073">
    <property type="entry name" value="Nucleotide cyclase"/>
    <property type="match status" value="1"/>
</dbReference>
<dbReference type="PROSITE" id="PS51831">
    <property type="entry name" value="HD"/>
    <property type="match status" value="1"/>
</dbReference>
<keyword evidence="6" id="KW-1185">Reference proteome</keyword>
<dbReference type="PROSITE" id="PS51832">
    <property type="entry name" value="HD_GYP"/>
    <property type="match status" value="1"/>
</dbReference>